<gene>
    <name evidence="1" type="ORF">FQA47_012878</name>
</gene>
<organism evidence="1 2">
    <name type="scientific">Oryzias melastigma</name>
    <name type="common">Marine medaka</name>
    <dbReference type="NCBI Taxonomy" id="30732"/>
    <lineage>
        <taxon>Eukaryota</taxon>
        <taxon>Metazoa</taxon>
        <taxon>Chordata</taxon>
        <taxon>Craniata</taxon>
        <taxon>Vertebrata</taxon>
        <taxon>Euteleostomi</taxon>
        <taxon>Actinopterygii</taxon>
        <taxon>Neopterygii</taxon>
        <taxon>Teleostei</taxon>
        <taxon>Neoteleostei</taxon>
        <taxon>Acanthomorphata</taxon>
        <taxon>Ovalentaria</taxon>
        <taxon>Atherinomorphae</taxon>
        <taxon>Beloniformes</taxon>
        <taxon>Adrianichthyidae</taxon>
        <taxon>Oryziinae</taxon>
        <taxon>Oryzias</taxon>
    </lineage>
</organism>
<comment type="caution">
    <text evidence="1">The sequence shown here is derived from an EMBL/GenBank/DDBJ whole genome shotgun (WGS) entry which is preliminary data.</text>
</comment>
<dbReference type="Proteomes" id="UP000646548">
    <property type="component" value="Unassembled WGS sequence"/>
</dbReference>
<proteinExistence type="predicted"/>
<name>A0A834CNZ7_ORYME</name>
<protein>
    <submittedName>
        <fullName evidence="1">Uncharacterized protein</fullName>
    </submittedName>
</protein>
<evidence type="ECO:0000313" key="2">
    <source>
        <dbReference type="Proteomes" id="UP000646548"/>
    </source>
</evidence>
<reference evidence="1" key="1">
    <citation type="journal article" name="BMC Genomics">
        <title>Long-read sequencing and de novo genome assembly of marine medaka (Oryzias melastigma).</title>
        <authorList>
            <person name="Liang P."/>
            <person name="Saqib H.S.A."/>
            <person name="Ni X."/>
            <person name="Shen Y."/>
        </authorList>
    </citation>
    <scope>NUCLEOTIDE SEQUENCE</scope>
    <source>
        <strain evidence="1">Bigg-433</strain>
    </source>
</reference>
<sequence length="86" mass="9248">MRRRCSAVRACVRACVEENNGTERPLCYGGRDGGKHRGSALLLPRRPNPQRTVKGALSIPGLDRDRFGIALLPASVDSMGAPPAHL</sequence>
<evidence type="ECO:0000313" key="1">
    <source>
        <dbReference type="EMBL" id="KAF6732822.1"/>
    </source>
</evidence>
<dbReference type="EMBL" id="WKFB01000182">
    <property type="protein sequence ID" value="KAF6732822.1"/>
    <property type="molecule type" value="Genomic_DNA"/>
</dbReference>
<accession>A0A834CNZ7</accession>
<dbReference type="AlphaFoldDB" id="A0A834CNZ7"/>